<geneLocation type="mitochondrion" evidence="20"/>
<dbReference type="GO" id="GO:0003954">
    <property type="term" value="F:NADH dehydrogenase activity"/>
    <property type="evidence" value="ECO:0007669"/>
    <property type="project" value="TreeGrafter"/>
</dbReference>
<feature type="transmembrane region" description="Helical" evidence="16">
    <location>
        <begin position="115"/>
        <end position="134"/>
    </location>
</feature>
<dbReference type="GO" id="GO:0008137">
    <property type="term" value="F:NADH dehydrogenase (ubiquinone) activity"/>
    <property type="evidence" value="ECO:0007669"/>
    <property type="project" value="UniProtKB-EC"/>
</dbReference>
<evidence type="ECO:0000259" key="17">
    <source>
        <dbReference type="Pfam" id="PF00361"/>
    </source>
</evidence>
<keyword evidence="11 16" id="KW-0520">NAD</keyword>
<gene>
    <name evidence="20" type="primary">ND5</name>
</gene>
<proteinExistence type="inferred from homology"/>
<keyword evidence="12 16" id="KW-0830">Ubiquinone</keyword>
<dbReference type="Pfam" id="PF00662">
    <property type="entry name" value="Proton_antipo_N"/>
    <property type="match status" value="1"/>
</dbReference>
<dbReference type="InterPro" id="IPR001750">
    <property type="entry name" value="ND/Mrp_TM"/>
</dbReference>
<dbReference type="Pfam" id="PF06455">
    <property type="entry name" value="NADH5_C"/>
    <property type="match status" value="1"/>
</dbReference>
<feature type="transmembrane region" description="Helical" evidence="16">
    <location>
        <begin position="485"/>
        <end position="503"/>
    </location>
</feature>
<evidence type="ECO:0000256" key="6">
    <source>
        <dbReference type="ARBA" id="ARBA00022692"/>
    </source>
</evidence>
<keyword evidence="6 16" id="KW-0812">Transmembrane</keyword>
<feature type="transmembrane region" description="Helical" evidence="16">
    <location>
        <begin position="302"/>
        <end position="322"/>
    </location>
</feature>
<keyword evidence="5" id="KW-0679">Respiratory chain</keyword>
<feature type="transmembrane region" description="Helical" evidence="16">
    <location>
        <begin position="404"/>
        <end position="425"/>
    </location>
</feature>
<dbReference type="InterPro" id="IPR003945">
    <property type="entry name" value="NU5C-like"/>
</dbReference>
<evidence type="ECO:0000256" key="7">
    <source>
        <dbReference type="ARBA" id="ARBA00022792"/>
    </source>
</evidence>
<feature type="domain" description="NADH-Ubiquinone oxidoreductase (complex I) chain 5 N-terminal" evidence="18">
    <location>
        <begin position="70"/>
        <end position="120"/>
    </location>
</feature>
<dbReference type="InterPro" id="IPR010934">
    <property type="entry name" value="NADH_DH_su5_C"/>
</dbReference>
<reference evidence="20" key="2">
    <citation type="journal article" date="2020" name="Mitochondrial DNA Part B Resour">
        <title>Complete mitochondrial genomes provide current refined phylogenomic hypotheses for relationships among ten Hirundo species.</title>
        <authorList>
            <person name="Carter J.K."/>
            <person name="Innes P."/>
            <person name="Goebl A.M."/>
            <person name="Johnson B."/>
            <person name="Gebert M."/>
            <person name="Attia Z."/>
            <person name="Gabani Z."/>
            <person name="Li R."/>
            <person name="Melie T."/>
            <person name="Dart C."/>
            <person name="Mares A."/>
            <person name="Greidanus C."/>
            <person name="Paterson J."/>
            <person name="Wall B."/>
            <person name="Cortese G."/>
            <person name="Thirouin K."/>
            <person name="Glime G."/>
            <person name="Rutten J."/>
            <person name="Poyd C."/>
            <person name="Post E."/>
            <person name="Wall B."/>
            <person name="Elhadi A.A."/>
            <person name="Feldmann K."/>
            <person name="Danz A."/>
            <person name="Blanchard T."/>
            <person name="Amato S."/>
            <person name="Reinert S."/>
            <person name="Pogoda C.S."/>
            <person name="Scordato E.S.C."/>
            <person name="Hund A.K."/>
            <person name="Safran R.J."/>
            <person name="Kane N.C."/>
        </authorList>
    </citation>
    <scope>NUCLEOTIDE SEQUENCE</scope>
</reference>
<evidence type="ECO:0000256" key="5">
    <source>
        <dbReference type="ARBA" id="ARBA00022660"/>
    </source>
</evidence>
<evidence type="ECO:0000256" key="1">
    <source>
        <dbReference type="ARBA" id="ARBA00004448"/>
    </source>
</evidence>
<feature type="transmembrane region" description="Helical" evidence="16">
    <location>
        <begin position="173"/>
        <end position="192"/>
    </location>
</feature>
<evidence type="ECO:0000256" key="12">
    <source>
        <dbReference type="ARBA" id="ARBA00023075"/>
    </source>
</evidence>
<feature type="domain" description="NADH dehydrogenase subunit 5 C-terminal" evidence="19">
    <location>
        <begin position="423"/>
        <end position="603"/>
    </location>
</feature>
<evidence type="ECO:0000259" key="18">
    <source>
        <dbReference type="Pfam" id="PF00662"/>
    </source>
</evidence>
<evidence type="ECO:0000256" key="8">
    <source>
        <dbReference type="ARBA" id="ARBA00022967"/>
    </source>
</evidence>
<sequence length="605" mass="66417">MDLPLVLITMTLLTLVTLSTPIILPLLLSNPNNNPTTITNTVKASFLMSLIPMSIHIYTGTESLTTSWEWKFITTFKIPISLKMDFYALTFFPIALFVSWSILQFATWYMASDPYITKFFSYLLLFLIAMLILIMANNLFVLFIGWEGVGIMSFLLISWWHGRAEANTSALQAVLYNRIGDIGLILCMAWLAHTSNTWELQQLHYPTQTPTLPLLGLILAATGKSAQFGLHPWLPAAMEGPTPVSALLHSSTMVIAGIFLLIRTHPMLSTNQTALTLCLCLGAMSTLFAATCALTQNDIKKIIAFSTSSQLGLMMVTIGLNLPQLAFLHISTHAFFKAMLFLCSGSIIHSLNGEQDIRKMGGLQKMLPTTTSCLTIGNLALMGTPFLAGFYSKDQIIESLNTSYLNAWALLLTLLATTFTAVYTIRMTVLVQTGFTRIPPLTPMNENNPAVTSPLTRLALGSIAAGFIITSYIPPTKTPPMTMPLSIKATALVITALGIAIALEISKMSQTLILTKQTRTYNFSISLGYFNPLTHRFNMKNFLATGQNIASHLIDLSWYKLMGPEGLASLQATTAKTMTTLHSGLIKSYLSSFALSILIILMSTQ</sequence>
<feature type="transmembrane region" description="Helical" evidence="16">
    <location>
        <begin position="242"/>
        <end position="262"/>
    </location>
</feature>
<dbReference type="Pfam" id="PF00361">
    <property type="entry name" value="Proton_antipo_M"/>
    <property type="match status" value="1"/>
</dbReference>
<keyword evidence="13 16" id="KW-0496">Mitochondrion</keyword>
<name>A0A7D6V982_9PASS</name>
<feature type="transmembrane region" description="Helical" evidence="16">
    <location>
        <begin position="6"/>
        <end position="28"/>
    </location>
</feature>
<feature type="transmembrane region" description="Helical" evidence="16">
    <location>
        <begin position="274"/>
        <end position="295"/>
    </location>
</feature>
<evidence type="ECO:0000256" key="13">
    <source>
        <dbReference type="ARBA" id="ARBA00023128"/>
    </source>
</evidence>
<evidence type="ECO:0000256" key="16">
    <source>
        <dbReference type="RuleBase" id="RU003404"/>
    </source>
</evidence>
<evidence type="ECO:0000259" key="19">
    <source>
        <dbReference type="Pfam" id="PF06455"/>
    </source>
</evidence>
<accession>A0A7D6V982</accession>
<comment type="similarity">
    <text evidence="16">Belongs to the complex I subunit 5 family.</text>
</comment>
<keyword evidence="4 16" id="KW-0813">Transport</keyword>
<feature type="domain" description="NADH:quinone oxidoreductase/Mrp antiporter transmembrane" evidence="17">
    <location>
        <begin position="136"/>
        <end position="418"/>
    </location>
</feature>
<feature type="transmembrane region" description="Helical" evidence="16">
    <location>
        <begin position="86"/>
        <end position="103"/>
    </location>
</feature>
<dbReference type="GO" id="GO:0005743">
    <property type="term" value="C:mitochondrial inner membrane"/>
    <property type="evidence" value="ECO:0007669"/>
    <property type="project" value="UniProtKB-SubCell"/>
</dbReference>
<comment type="catalytic activity">
    <reaction evidence="15 16">
        <text>a ubiquinone + NADH + 5 H(+)(in) = a ubiquinol + NAD(+) + 4 H(+)(out)</text>
        <dbReference type="Rhea" id="RHEA:29091"/>
        <dbReference type="Rhea" id="RHEA-COMP:9565"/>
        <dbReference type="Rhea" id="RHEA-COMP:9566"/>
        <dbReference type="ChEBI" id="CHEBI:15378"/>
        <dbReference type="ChEBI" id="CHEBI:16389"/>
        <dbReference type="ChEBI" id="CHEBI:17976"/>
        <dbReference type="ChEBI" id="CHEBI:57540"/>
        <dbReference type="ChEBI" id="CHEBI:57945"/>
        <dbReference type="EC" id="7.1.1.2"/>
    </reaction>
</comment>
<organism evidence="20">
    <name type="scientific">Hirundo neoxena</name>
    <dbReference type="NCBI Taxonomy" id="317132"/>
    <lineage>
        <taxon>Eukaryota</taxon>
        <taxon>Metazoa</taxon>
        <taxon>Chordata</taxon>
        <taxon>Craniata</taxon>
        <taxon>Vertebrata</taxon>
        <taxon>Euteleostomi</taxon>
        <taxon>Archelosauria</taxon>
        <taxon>Archosauria</taxon>
        <taxon>Dinosauria</taxon>
        <taxon>Saurischia</taxon>
        <taxon>Theropoda</taxon>
        <taxon>Coelurosauria</taxon>
        <taxon>Aves</taxon>
        <taxon>Neognathae</taxon>
        <taxon>Neoaves</taxon>
        <taxon>Telluraves</taxon>
        <taxon>Australaves</taxon>
        <taxon>Passeriformes</taxon>
        <taxon>Sylvioidea</taxon>
        <taxon>Hirundinidae</taxon>
        <taxon>Hirundo</taxon>
    </lineage>
</organism>
<evidence type="ECO:0000256" key="4">
    <source>
        <dbReference type="ARBA" id="ARBA00022448"/>
    </source>
</evidence>
<dbReference type="GO" id="GO:0042773">
    <property type="term" value="P:ATP synthesis coupled electron transport"/>
    <property type="evidence" value="ECO:0007669"/>
    <property type="project" value="InterPro"/>
</dbReference>
<keyword evidence="8" id="KW-1278">Translocase</keyword>
<reference evidence="20" key="1">
    <citation type="submission" date="2019-12" db="EMBL/GenBank/DDBJ databases">
        <authorList>
            <person name="Innes P.A."/>
            <person name="Carter J."/>
            <person name="Goebl A.M."/>
            <person name="Safran R."/>
            <person name="Kane N.C."/>
        </authorList>
    </citation>
    <scope>NUCLEOTIDE SEQUENCE</scope>
</reference>
<evidence type="ECO:0000256" key="10">
    <source>
        <dbReference type="ARBA" id="ARBA00022989"/>
    </source>
</evidence>
<comment type="function">
    <text evidence="16">Core subunit of the mitochondrial membrane respiratory chain NADH dehydrogenase (Complex I) which catalyzes electron transfer from NADH through the respiratory chain, using ubiquinone as an electron acceptor. Essential for the catalytic activity and assembly of complex I.</text>
</comment>
<feature type="transmembrane region" description="Helical" evidence="16">
    <location>
        <begin position="373"/>
        <end position="392"/>
    </location>
</feature>
<dbReference type="PANTHER" id="PTHR42829">
    <property type="entry name" value="NADH-UBIQUINONE OXIDOREDUCTASE CHAIN 5"/>
    <property type="match status" value="1"/>
</dbReference>
<evidence type="ECO:0000256" key="3">
    <source>
        <dbReference type="ARBA" id="ARBA00021096"/>
    </source>
</evidence>
<evidence type="ECO:0000256" key="9">
    <source>
        <dbReference type="ARBA" id="ARBA00022982"/>
    </source>
</evidence>
<dbReference type="AlphaFoldDB" id="A0A7D6V982"/>
<evidence type="ECO:0000256" key="15">
    <source>
        <dbReference type="ARBA" id="ARBA00049551"/>
    </source>
</evidence>
<keyword evidence="9" id="KW-0249">Electron transport</keyword>
<evidence type="ECO:0000256" key="2">
    <source>
        <dbReference type="ARBA" id="ARBA00012944"/>
    </source>
</evidence>
<dbReference type="InterPro" id="IPR001516">
    <property type="entry name" value="Proton_antipo_N"/>
</dbReference>
<dbReference type="InterPro" id="IPR018393">
    <property type="entry name" value="NADHpl_OxRdtase_5_subgr"/>
</dbReference>
<dbReference type="PANTHER" id="PTHR42829:SF2">
    <property type="entry name" value="NADH-UBIQUINONE OXIDOREDUCTASE CHAIN 5"/>
    <property type="match status" value="1"/>
</dbReference>
<dbReference type="EMBL" id="MN848412">
    <property type="protein sequence ID" value="QLX47658.1"/>
    <property type="molecule type" value="Genomic_DNA"/>
</dbReference>
<protein>
    <recommendedName>
        <fullName evidence="3 16">NADH-ubiquinone oxidoreductase chain 5</fullName>
        <ecNumber evidence="2 16">7.1.1.2</ecNumber>
    </recommendedName>
</protein>
<dbReference type="NCBIfam" id="TIGR01974">
    <property type="entry name" value="NDH_I_L"/>
    <property type="match status" value="1"/>
</dbReference>
<evidence type="ECO:0000256" key="14">
    <source>
        <dbReference type="ARBA" id="ARBA00023136"/>
    </source>
</evidence>
<keyword evidence="14 16" id="KW-0472">Membrane</keyword>
<evidence type="ECO:0000313" key="20">
    <source>
        <dbReference type="EMBL" id="QLX47658.1"/>
    </source>
</evidence>
<dbReference type="GO" id="GO:0015990">
    <property type="term" value="P:electron transport coupled proton transport"/>
    <property type="evidence" value="ECO:0007669"/>
    <property type="project" value="TreeGrafter"/>
</dbReference>
<keyword evidence="7" id="KW-0999">Mitochondrion inner membrane</keyword>
<feature type="transmembrane region" description="Helical" evidence="16">
    <location>
        <begin position="140"/>
        <end position="161"/>
    </location>
</feature>
<feature type="transmembrane region" description="Helical" evidence="16">
    <location>
        <begin position="455"/>
        <end position="473"/>
    </location>
</feature>
<keyword evidence="10 16" id="KW-1133">Transmembrane helix</keyword>
<feature type="transmembrane region" description="Helical" evidence="16">
    <location>
        <begin position="586"/>
        <end position="604"/>
    </location>
</feature>
<dbReference type="PRINTS" id="PR01434">
    <property type="entry name" value="NADHDHGNASE5"/>
</dbReference>
<comment type="subcellular location">
    <subcellularLocation>
        <location evidence="1">Mitochondrion inner membrane</location>
        <topology evidence="1">Multi-pass membrane protein</topology>
    </subcellularLocation>
</comment>
<evidence type="ECO:0000256" key="11">
    <source>
        <dbReference type="ARBA" id="ARBA00023027"/>
    </source>
</evidence>
<dbReference type="EC" id="7.1.1.2" evidence="2 16"/>